<reference evidence="3 4" key="1">
    <citation type="journal article" date="2015" name="Sci. Rep.">
        <title>Unraveling adaptation of Pontibacter korlensis to radiation and infertility in desert through complete genome and comparative transcriptomic analysis.</title>
        <authorList>
            <person name="Dai J."/>
            <person name="Dai W."/>
            <person name="Qiu C."/>
            <person name="Yang Z."/>
            <person name="Zhang Y."/>
            <person name="Zhou M."/>
            <person name="Zhang L."/>
            <person name="Fang C."/>
            <person name="Gao Q."/>
            <person name="Yang Q."/>
            <person name="Li X."/>
            <person name="Wang Z."/>
            <person name="Wang Z."/>
            <person name="Jia Z."/>
            <person name="Chen X."/>
        </authorList>
    </citation>
    <scope>NUCLEOTIDE SEQUENCE [LARGE SCALE GENOMIC DNA]</scope>
    <source>
        <strain evidence="3 4">X14-1T</strain>
    </source>
</reference>
<sequence length="256" mass="28067">MTQNRWQLTGKKAVVTGGSKGIGEATVKEFIDLGAEVLAVARKQEDLRRLQEQYPKQLDTLSADVSKEEGRAAVADWVQQEWGVLDILVNNAGTNIRKPTAEYSSEEYIFIMQTNLQSAFDLNRLMYPLLQKSEQGNIVHVTSVAGLVHVRTGSIYGMTKAALNQLTRNLAAEWAKDGIRVNAVAPWYISTPLAEAVLQNEEFYNNVIGRTPMRQVGKPEDVSGAIAFLCLPAAAYITGQTIAVDGGFTVNGFHPL</sequence>
<dbReference type="NCBIfam" id="NF005559">
    <property type="entry name" value="PRK07231.1"/>
    <property type="match status" value="1"/>
</dbReference>
<keyword evidence="4" id="KW-1185">Reference proteome</keyword>
<dbReference type="EMBL" id="CP009621">
    <property type="protein sequence ID" value="AKD04666.1"/>
    <property type="molecule type" value="Genomic_DNA"/>
</dbReference>
<protein>
    <submittedName>
        <fullName evidence="3">Tropinone reductase</fullName>
    </submittedName>
</protein>
<dbReference type="InterPro" id="IPR045000">
    <property type="entry name" value="TR"/>
</dbReference>
<organism evidence="3 4">
    <name type="scientific">Pontibacter korlensis</name>
    <dbReference type="NCBI Taxonomy" id="400092"/>
    <lineage>
        <taxon>Bacteria</taxon>
        <taxon>Pseudomonadati</taxon>
        <taxon>Bacteroidota</taxon>
        <taxon>Cytophagia</taxon>
        <taxon>Cytophagales</taxon>
        <taxon>Hymenobacteraceae</taxon>
        <taxon>Pontibacter</taxon>
    </lineage>
</organism>
<dbReference type="FunFam" id="3.40.50.720:FF:000084">
    <property type="entry name" value="Short-chain dehydrogenase reductase"/>
    <property type="match status" value="1"/>
</dbReference>
<dbReference type="HOGENOM" id="CLU_010194_1_1_10"/>
<dbReference type="AlphaFoldDB" id="A0A0E3UYR1"/>
<comment type="similarity">
    <text evidence="1">Belongs to the short-chain dehydrogenases/reductases (SDR) family.</text>
</comment>
<dbReference type="Gene3D" id="3.40.50.720">
    <property type="entry name" value="NAD(P)-binding Rossmann-like Domain"/>
    <property type="match status" value="1"/>
</dbReference>
<dbReference type="RefSeq" id="WP_046312532.1">
    <property type="nucleotide sequence ID" value="NZ_CBCSCY010000008.1"/>
</dbReference>
<proteinExistence type="inferred from homology"/>
<evidence type="ECO:0000313" key="3">
    <source>
        <dbReference type="EMBL" id="AKD04666.1"/>
    </source>
</evidence>
<accession>A0A0E3UYR1</accession>
<dbReference type="PANTHER" id="PTHR42898:SF6">
    <property type="entry name" value="NADP-DEPENDENT MANNITOL DEHYDROGENASE"/>
    <property type="match status" value="1"/>
</dbReference>
<evidence type="ECO:0000313" key="4">
    <source>
        <dbReference type="Proteomes" id="UP000033109"/>
    </source>
</evidence>
<dbReference type="Pfam" id="PF13561">
    <property type="entry name" value="adh_short_C2"/>
    <property type="match status" value="1"/>
</dbReference>
<keyword evidence="2" id="KW-0560">Oxidoreductase</keyword>
<gene>
    <name evidence="3" type="ORF">PKOR_18145</name>
</gene>
<dbReference type="OrthoDB" id="9804104at2"/>
<name>A0A0E3UYR1_9BACT</name>
<dbReference type="STRING" id="400092.PKOR_18145"/>
<dbReference type="PATRIC" id="fig|400092.3.peg.3978"/>
<dbReference type="InterPro" id="IPR036291">
    <property type="entry name" value="NAD(P)-bd_dom_sf"/>
</dbReference>
<dbReference type="PANTHER" id="PTHR42898">
    <property type="entry name" value="TROPINONE REDUCTASE"/>
    <property type="match status" value="1"/>
</dbReference>
<evidence type="ECO:0000256" key="1">
    <source>
        <dbReference type="ARBA" id="ARBA00006484"/>
    </source>
</evidence>
<dbReference type="NCBIfam" id="NF006693">
    <property type="entry name" value="PRK09242.1"/>
    <property type="match status" value="1"/>
</dbReference>
<dbReference type="InterPro" id="IPR002347">
    <property type="entry name" value="SDR_fam"/>
</dbReference>
<evidence type="ECO:0000256" key="2">
    <source>
        <dbReference type="ARBA" id="ARBA00023002"/>
    </source>
</evidence>
<dbReference type="PROSITE" id="PS00061">
    <property type="entry name" value="ADH_SHORT"/>
    <property type="match status" value="1"/>
</dbReference>
<dbReference type="KEGG" id="pko:PKOR_18145"/>
<dbReference type="InterPro" id="IPR020904">
    <property type="entry name" value="Sc_DH/Rdtase_CS"/>
</dbReference>
<dbReference type="PRINTS" id="PR00081">
    <property type="entry name" value="GDHRDH"/>
</dbReference>
<dbReference type="SUPFAM" id="SSF51735">
    <property type="entry name" value="NAD(P)-binding Rossmann-fold domains"/>
    <property type="match status" value="1"/>
</dbReference>
<dbReference type="GO" id="GO:0016491">
    <property type="term" value="F:oxidoreductase activity"/>
    <property type="evidence" value="ECO:0007669"/>
    <property type="project" value="UniProtKB-KW"/>
</dbReference>
<dbReference type="Proteomes" id="UP000033109">
    <property type="component" value="Chromosome"/>
</dbReference>
<dbReference type="PRINTS" id="PR00080">
    <property type="entry name" value="SDRFAMILY"/>
</dbReference>